<dbReference type="GO" id="GO:0008233">
    <property type="term" value="F:peptidase activity"/>
    <property type="evidence" value="ECO:0007669"/>
    <property type="project" value="UniProtKB-KW"/>
</dbReference>
<dbReference type="AlphaFoldDB" id="A0A848LWJ9"/>
<feature type="compositionally biased region" description="Low complexity" evidence="1">
    <location>
        <begin position="11"/>
        <end position="20"/>
    </location>
</feature>
<dbReference type="EMBL" id="JABBJJ010000375">
    <property type="protein sequence ID" value="NMO22019.1"/>
    <property type="molecule type" value="Genomic_DNA"/>
</dbReference>
<dbReference type="Proteomes" id="UP000518300">
    <property type="component" value="Unassembled WGS sequence"/>
</dbReference>
<dbReference type="GO" id="GO:0006508">
    <property type="term" value="P:proteolysis"/>
    <property type="evidence" value="ECO:0007669"/>
    <property type="project" value="UniProtKB-KW"/>
</dbReference>
<organism evidence="2 3">
    <name type="scientific">Pyxidicoccus fallax</name>
    <dbReference type="NCBI Taxonomy" id="394095"/>
    <lineage>
        <taxon>Bacteria</taxon>
        <taxon>Pseudomonadati</taxon>
        <taxon>Myxococcota</taxon>
        <taxon>Myxococcia</taxon>
        <taxon>Myxococcales</taxon>
        <taxon>Cystobacterineae</taxon>
        <taxon>Myxococcaceae</taxon>
        <taxon>Pyxidicoccus</taxon>
    </lineage>
</organism>
<comment type="caution">
    <text evidence="2">The sequence shown here is derived from an EMBL/GenBank/DDBJ whole genome shotgun (WGS) entry which is preliminary data.</text>
</comment>
<accession>A0A848LWJ9</accession>
<dbReference type="Gene3D" id="2.60.120.380">
    <property type="match status" value="1"/>
</dbReference>
<feature type="region of interest" description="Disordered" evidence="1">
    <location>
        <begin position="1"/>
        <end position="20"/>
    </location>
</feature>
<name>A0A848LWJ9_9BACT</name>
<feature type="compositionally biased region" description="Pro residues" evidence="1">
    <location>
        <begin position="1"/>
        <end position="10"/>
    </location>
</feature>
<proteinExistence type="predicted"/>
<gene>
    <name evidence="2" type="ORF">HG543_45265</name>
</gene>
<evidence type="ECO:0000313" key="3">
    <source>
        <dbReference type="Proteomes" id="UP000518300"/>
    </source>
</evidence>
<feature type="non-terminal residue" evidence="2">
    <location>
        <position position="1"/>
    </location>
</feature>
<keyword evidence="3" id="KW-1185">Reference proteome</keyword>
<evidence type="ECO:0000313" key="2">
    <source>
        <dbReference type="EMBL" id="NMO22019.1"/>
    </source>
</evidence>
<reference evidence="2 3" key="1">
    <citation type="submission" date="2020-04" db="EMBL/GenBank/DDBJ databases">
        <title>Draft genome of Pyxidicoccus fallax type strain.</title>
        <authorList>
            <person name="Whitworth D.E."/>
        </authorList>
    </citation>
    <scope>NUCLEOTIDE SEQUENCE [LARGE SCALE GENOMIC DNA]</scope>
    <source>
        <strain evidence="2 3">DSM 14698</strain>
    </source>
</reference>
<keyword evidence="2" id="KW-0378">Hydrolase</keyword>
<keyword evidence="2" id="KW-0645">Protease</keyword>
<sequence length="229" mass="23063">YKRQPPPPPANSFTYTTSNTNNATANTTNKVLALTAGDKVTVATCGLTGATFTGDTYLRVNGPTGTEVGANDDACSGRGSSISFTAASTGNFEIRAGCYSSGSCGGTVVWTIEGGTPPPTGGSGSQAFTASNTNSAQQNTTNANITLAAGQTIRYGTCTVTGASGTGDTYLRLYNAAGAQVSFNDDGTNCGTLSYGSYTVPANAGGTYQLRIGCYSSNSCSGTAAWTIQ</sequence>
<protein>
    <submittedName>
        <fullName evidence="2">Serine protease</fullName>
    </submittedName>
</protein>
<evidence type="ECO:0000256" key="1">
    <source>
        <dbReference type="SAM" id="MobiDB-lite"/>
    </source>
</evidence>